<sequence>MDIIQASRSCSSPAWNHPSFAYPISAPTRVYPPLFPTSIFSLKPKLSARRKLVSTTTCAILENSTSDAIVTKAVGDDQPLAVKVFSLFQKQASEISPDLKGTSIFLVGINNSYKLSLGRILADALRYYYFDSDSLVEEAYGGKTAAISYIERDEEGYLASETEVLKQLSSMGRLVVCAGNGAVKSATNLALLRHGISIWIDVPLDLVAREIMEDRIQLSASDTPICKSSSEVLAQLTAVYNSARSGYSTADATISLQKVASQLGYDELDAVTSEDLCMEVLKEVGRLMRVKKMMEEAARPF</sequence>
<dbReference type="InterPro" id="IPR031322">
    <property type="entry name" value="Shikimate/glucono_kinase"/>
</dbReference>
<gene>
    <name evidence="3" type="ORF">Sangu_1304500</name>
</gene>
<dbReference type="PANTHER" id="PTHR21087">
    <property type="entry name" value="SHIKIMATE KINASE"/>
    <property type="match status" value="1"/>
</dbReference>
<protein>
    <submittedName>
        <fullName evidence="3">Inactive shikimate kinase like 1, chloroplastic</fullName>
    </submittedName>
</protein>
<evidence type="ECO:0000256" key="1">
    <source>
        <dbReference type="ARBA" id="ARBA00004229"/>
    </source>
</evidence>
<dbReference type="PANTHER" id="PTHR21087:SF4">
    <property type="entry name" value="INACTIVE SHIKIMATE KINASE LIKE 1, CHLOROPLASTIC-RELATED"/>
    <property type="match status" value="1"/>
</dbReference>
<name>A0AAW2NNP8_9LAMI</name>
<organism evidence="3">
    <name type="scientific">Sesamum angustifolium</name>
    <dbReference type="NCBI Taxonomy" id="2727405"/>
    <lineage>
        <taxon>Eukaryota</taxon>
        <taxon>Viridiplantae</taxon>
        <taxon>Streptophyta</taxon>
        <taxon>Embryophyta</taxon>
        <taxon>Tracheophyta</taxon>
        <taxon>Spermatophyta</taxon>
        <taxon>Magnoliopsida</taxon>
        <taxon>eudicotyledons</taxon>
        <taxon>Gunneridae</taxon>
        <taxon>Pentapetalae</taxon>
        <taxon>asterids</taxon>
        <taxon>lamiids</taxon>
        <taxon>Lamiales</taxon>
        <taxon>Pedaliaceae</taxon>
        <taxon>Sesamum</taxon>
    </lineage>
</organism>
<dbReference type="SUPFAM" id="SSF52540">
    <property type="entry name" value="P-loop containing nucleoside triphosphate hydrolases"/>
    <property type="match status" value="1"/>
</dbReference>
<keyword evidence="3" id="KW-0418">Kinase</keyword>
<comment type="caution">
    <text evidence="3">The sequence shown here is derived from an EMBL/GenBank/DDBJ whole genome shotgun (WGS) entry which is preliminary data.</text>
</comment>
<dbReference type="FunFam" id="3.40.50.300:FF:001033">
    <property type="entry name" value="Shikimate kinase 2, chloroplastic"/>
    <property type="match status" value="1"/>
</dbReference>
<reference evidence="3" key="2">
    <citation type="journal article" date="2024" name="Plant">
        <title>Genomic evolution and insights into agronomic trait innovations of Sesamum species.</title>
        <authorList>
            <person name="Miao H."/>
            <person name="Wang L."/>
            <person name="Qu L."/>
            <person name="Liu H."/>
            <person name="Sun Y."/>
            <person name="Le M."/>
            <person name="Wang Q."/>
            <person name="Wei S."/>
            <person name="Zheng Y."/>
            <person name="Lin W."/>
            <person name="Duan Y."/>
            <person name="Cao H."/>
            <person name="Xiong S."/>
            <person name="Wang X."/>
            <person name="Wei L."/>
            <person name="Li C."/>
            <person name="Ma Q."/>
            <person name="Ju M."/>
            <person name="Zhao R."/>
            <person name="Li G."/>
            <person name="Mu C."/>
            <person name="Tian Q."/>
            <person name="Mei H."/>
            <person name="Zhang T."/>
            <person name="Gao T."/>
            <person name="Zhang H."/>
        </authorList>
    </citation>
    <scope>NUCLEOTIDE SEQUENCE</scope>
    <source>
        <strain evidence="3">G01</strain>
    </source>
</reference>
<dbReference type="GO" id="GO:0009507">
    <property type="term" value="C:chloroplast"/>
    <property type="evidence" value="ECO:0007669"/>
    <property type="project" value="UniProtKB-SubCell"/>
</dbReference>
<dbReference type="InterPro" id="IPR027417">
    <property type="entry name" value="P-loop_NTPase"/>
</dbReference>
<dbReference type="Pfam" id="PF01202">
    <property type="entry name" value="SKI"/>
    <property type="match status" value="1"/>
</dbReference>
<evidence type="ECO:0000313" key="3">
    <source>
        <dbReference type="EMBL" id="KAL0344171.1"/>
    </source>
</evidence>
<evidence type="ECO:0000256" key="2">
    <source>
        <dbReference type="ARBA" id="ARBA00006997"/>
    </source>
</evidence>
<dbReference type="GO" id="GO:0005829">
    <property type="term" value="C:cytosol"/>
    <property type="evidence" value="ECO:0007669"/>
    <property type="project" value="TreeGrafter"/>
</dbReference>
<dbReference type="AlphaFoldDB" id="A0AAW2NNP8"/>
<dbReference type="Gene3D" id="3.40.50.300">
    <property type="entry name" value="P-loop containing nucleotide triphosphate hydrolases"/>
    <property type="match status" value="1"/>
</dbReference>
<dbReference type="EMBL" id="JACGWK010000007">
    <property type="protein sequence ID" value="KAL0344171.1"/>
    <property type="molecule type" value="Genomic_DNA"/>
</dbReference>
<comment type="similarity">
    <text evidence="2">Belongs to the shikimate kinase family.</text>
</comment>
<proteinExistence type="inferred from homology"/>
<comment type="subcellular location">
    <subcellularLocation>
        <location evidence="1">Plastid</location>
        <location evidence="1">Chloroplast</location>
    </subcellularLocation>
</comment>
<reference evidence="3" key="1">
    <citation type="submission" date="2020-06" db="EMBL/GenBank/DDBJ databases">
        <authorList>
            <person name="Li T."/>
            <person name="Hu X."/>
            <person name="Zhang T."/>
            <person name="Song X."/>
            <person name="Zhang H."/>
            <person name="Dai N."/>
            <person name="Sheng W."/>
            <person name="Hou X."/>
            <person name="Wei L."/>
        </authorList>
    </citation>
    <scope>NUCLEOTIDE SEQUENCE</scope>
    <source>
        <strain evidence="3">G01</strain>
        <tissue evidence="3">Leaf</tissue>
    </source>
</reference>
<accession>A0AAW2NNP8</accession>
<keyword evidence="3" id="KW-0808">Transferase</keyword>
<dbReference type="PRINTS" id="PR01100">
    <property type="entry name" value="SHIKIMTKNASE"/>
</dbReference>
<dbReference type="GO" id="GO:0016301">
    <property type="term" value="F:kinase activity"/>
    <property type="evidence" value="ECO:0007669"/>
    <property type="project" value="UniProtKB-KW"/>
</dbReference>